<name>A0A4Y2NRP6_ARAVE</name>
<organism evidence="2 3">
    <name type="scientific">Araneus ventricosus</name>
    <name type="common">Orbweaver spider</name>
    <name type="synonym">Epeira ventricosa</name>
    <dbReference type="NCBI Taxonomy" id="182803"/>
    <lineage>
        <taxon>Eukaryota</taxon>
        <taxon>Metazoa</taxon>
        <taxon>Ecdysozoa</taxon>
        <taxon>Arthropoda</taxon>
        <taxon>Chelicerata</taxon>
        <taxon>Arachnida</taxon>
        <taxon>Araneae</taxon>
        <taxon>Araneomorphae</taxon>
        <taxon>Entelegynae</taxon>
        <taxon>Araneoidea</taxon>
        <taxon>Araneidae</taxon>
        <taxon>Araneus</taxon>
    </lineage>
</organism>
<sequence length="296" mass="33296">MDNLNIEEATTKELMIILRKIINGVTIAISKEGITIFRLHLKKDLAAIANKLVVAIQRNQNISNSTVKEADSSSNTTVDLREIGIQCNSLPPDPSAPNKNAPTKDTGAQTIKSYLEAAKEGHKEQNALIVVPNDGAEGSNKDVEPILRKELPQETANKIKLVRETHKSEMAVECHKEEDVGTIKESIESINNNVSTRHPGKRHQSLVIYDFPEATTIKEIQKVTGGYSENCMSQRLRFKMRGREEGKNHIMLGAPSKVFHTLKHIKRISINWALYNIPEFYHMKKYATCQNIVRQH</sequence>
<proteinExistence type="predicted"/>
<feature type="compositionally biased region" description="Polar residues" evidence="1">
    <location>
        <begin position="97"/>
        <end position="106"/>
    </location>
</feature>
<comment type="caution">
    <text evidence="2">The sequence shown here is derived from an EMBL/GenBank/DDBJ whole genome shotgun (WGS) entry which is preliminary data.</text>
</comment>
<evidence type="ECO:0000256" key="1">
    <source>
        <dbReference type="SAM" id="MobiDB-lite"/>
    </source>
</evidence>
<dbReference type="AlphaFoldDB" id="A0A4Y2NRP6"/>
<dbReference type="Proteomes" id="UP000499080">
    <property type="component" value="Unassembled WGS sequence"/>
</dbReference>
<dbReference type="EMBL" id="BGPR01009641">
    <property type="protein sequence ID" value="GBN41359.1"/>
    <property type="molecule type" value="Genomic_DNA"/>
</dbReference>
<evidence type="ECO:0000313" key="3">
    <source>
        <dbReference type="Proteomes" id="UP000499080"/>
    </source>
</evidence>
<feature type="region of interest" description="Disordered" evidence="1">
    <location>
        <begin position="87"/>
        <end position="106"/>
    </location>
</feature>
<gene>
    <name evidence="2" type="ORF">AVEN_53973_1</name>
</gene>
<protein>
    <submittedName>
        <fullName evidence="2">Uncharacterized protein</fullName>
    </submittedName>
</protein>
<evidence type="ECO:0000313" key="2">
    <source>
        <dbReference type="EMBL" id="GBN41359.1"/>
    </source>
</evidence>
<reference evidence="2 3" key="1">
    <citation type="journal article" date="2019" name="Sci. Rep.">
        <title>Orb-weaving spider Araneus ventricosus genome elucidates the spidroin gene catalogue.</title>
        <authorList>
            <person name="Kono N."/>
            <person name="Nakamura H."/>
            <person name="Ohtoshi R."/>
            <person name="Moran D.A.P."/>
            <person name="Shinohara A."/>
            <person name="Yoshida Y."/>
            <person name="Fujiwara M."/>
            <person name="Mori M."/>
            <person name="Tomita M."/>
            <person name="Arakawa K."/>
        </authorList>
    </citation>
    <scope>NUCLEOTIDE SEQUENCE [LARGE SCALE GENOMIC DNA]</scope>
</reference>
<keyword evidence="3" id="KW-1185">Reference proteome</keyword>
<accession>A0A4Y2NRP6</accession>